<dbReference type="Proteomes" id="UP000578686">
    <property type="component" value="Unassembled WGS sequence"/>
</dbReference>
<dbReference type="EMBL" id="JAAVJD010000012">
    <property type="protein sequence ID" value="NJQ04680.1"/>
    <property type="molecule type" value="Genomic_DNA"/>
</dbReference>
<feature type="compositionally biased region" description="Gly residues" evidence="1">
    <location>
        <begin position="79"/>
        <end position="90"/>
    </location>
</feature>
<comment type="caution">
    <text evidence="2">The sequence shown here is derived from an EMBL/GenBank/DDBJ whole genome shotgun (WGS) entry which is preliminary data.</text>
</comment>
<feature type="compositionally biased region" description="Basic and acidic residues" evidence="1">
    <location>
        <begin position="46"/>
        <end position="70"/>
    </location>
</feature>
<sequence length="90" mass="10134">MALFRRSSQDTQGKDGQWYYCLRHRTVEEGMQCPATDRLGPYATRQDAERAIATAQERDEEWRNDPRWRDEDEDDGAEGAEGAGGGPGKG</sequence>
<evidence type="ECO:0000313" key="3">
    <source>
        <dbReference type="Proteomes" id="UP000578686"/>
    </source>
</evidence>
<evidence type="ECO:0008006" key="4">
    <source>
        <dbReference type="Google" id="ProtNLM"/>
    </source>
</evidence>
<dbReference type="AlphaFoldDB" id="A0A7X6HXU1"/>
<protein>
    <recommendedName>
        <fullName evidence="4">SPOR domain-containing protein</fullName>
    </recommendedName>
</protein>
<accession>A0A7X6HXU1</accession>
<name>A0A7X6HXU1_9ACTN</name>
<reference evidence="2 3" key="1">
    <citation type="submission" date="2020-03" db="EMBL/GenBank/DDBJ databases">
        <title>Draft genome of Streptomyces sp. ventii, isolated from the Axial Seamount in the Pacific Ocean, and resequencing of the two type strains Streptomyces lonarensis strain NCL 716 and Streptomyces bohaiensis strain 11A07.</title>
        <authorList>
            <person name="Loughran R.M."/>
            <person name="Pfannmuller K.M."/>
            <person name="Wasson B.J."/>
            <person name="Deadmond M.C."/>
            <person name="Paddock B.E."/>
            <person name="Koyack M.J."/>
            <person name="Gallegos D.A."/>
            <person name="Mitchell E.A."/>
            <person name="Ushijima B."/>
            <person name="Saw J.H."/>
            <person name="Mcphail K.L."/>
            <person name="Videau P."/>
        </authorList>
    </citation>
    <scope>NUCLEOTIDE SEQUENCE [LARGE SCALE GENOMIC DNA]</scope>
    <source>
        <strain evidence="2 3">NCL716</strain>
    </source>
</reference>
<dbReference type="RefSeq" id="WP_167967981.1">
    <property type="nucleotide sequence ID" value="NZ_BHZG01000273.1"/>
</dbReference>
<feature type="region of interest" description="Disordered" evidence="1">
    <location>
        <begin position="38"/>
        <end position="90"/>
    </location>
</feature>
<evidence type="ECO:0000313" key="2">
    <source>
        <dbReference type="EMBL" id="NJQ04680.1"/>
    </source>
</evidence>
<gene>
    <name evidence="2" type="ORF">HCN56_03545</name>
</gene>
<evidence type="ECO:0000256" key="1">
    <source>
        <dbReference type="SAM" id="MobiDB-lite"/>
    </source>
</evidence>
<organism evidence="2 3">
    <name type="scientific">Streptomyces lonarensis</name>
    <dbReference type="NCBI Taxonomy" id="700599"/>
    <lineage>
        <taxon>Bacteria</taxon>
        <taxon>Bacillati</taxon>
        <taxon>Actinomycetota</taxon>
        <taxon>Actinomycetes</taxon>
        <taxon>Kitasatosporales</taxon>
        <taxon>Streptomycetaceae</taxon>
        <taxon>Streptomyces</taxon>
    </lineage>
</organism>
<proteinExistence type="predicted"/>
<keyword evidence="3" id="KW-1185">Reference proteome</keyword>